<sequence>MAFPSMMVGPKSASDVLPPRQSHDLFYTVKLIDLWIYSFLSALSPQPMFLLGDCLQSSELQSIYFYIVIYSILKGNPNLDGAAHFHSASGDTPQLEAVGLAAAEASNGNSVFRTRDKEVQSLHKSLKRRRRAHESSTPPDLLRNSCEGSF</sequence>
<reference evidence="2 3" key="1">
    <citation type="journal article" date="2017" name="Nature">
        <title>The Apostasia genome and the evolution of orchids.</title>
        <authorList>
            <person name="Zhang G.Q."/>
            <person name="Liu K.W."/>
            <person name="Li Z."/>
            <person name="Lohaus R."/>
            <person name="Hsiao Y.Y."/>
            <person name="Niu S.C."/>
            <person name="Wang J.Y."/>
            <person name="Lin Y.C."/>
            <person name="Xu Q."/>
            <person name="Chen L.J."/>
            <person name="Yoshida K."/>
            <person name="Fujiwara S."/>
            <person name="Wang Z.W."/>
            <person name="Zhang Y.Q."/>
            <person name="Mitsuda N."/>
            <person name="Wang M."/>
            <person name="Liu G.H."/>
            <person name="Pecoraro L."/>
            <person name="Huang H.X."/>
            <person name="Xiao X.J."/>
            <person name="Lin M."/>
            <person name="Wu X.Y."/>
            <person name="Wu W.L."/>
            <person name="Chen Y.Y."/>
            <person name="Chang S.B."/>
            <person name="Sakamoto S."/>
            <person name="Ohme-Takagi M."/>
            <person name="Yagi M."/>
            <person name="Zeng S.J."/>
            <person name="Shen C.Y."/>
            <person name="Yeh C.M."/>
            <person name="Luo Y.B."/>
            <person name="Tsai W.C."/>
            <person name="Van de Peer Y."/>
            <person name="Liu Z.J."/>
        </authorList>
    </citation>
    <scope>NUCLEOTIDE SEQUENCE [LARGE SCALE GENOMIC DNA]</scope>
    <source>
        <strain evidence="3">cv. Shenzhen</strain>
        <tissue evidence="2">Stem</tissue>
    </source>
</reference>
<protein>
    <submittedName>
        <fullName evidence="2">Uncharacterized protein</fullName>
    </submittedName>
</protein>
<gene>
    <name evidence="2" type="ORF">AXF42_Ash003513</name>
</gene>
<feature type="region of interest" description="Disordered" evidence="1">
    <location>
        <begin position="124"/>
        <end position="150"/>
    </location>
</feature>
<dbReference type="EMBL" id="KZ451885">
    <property type="protein sequence ID" value="PKA66856.1"/>
    <property type="molecule type" value="Genomic_DNA"/>
</dbReference>
<name>A0A2I0BGF0_9ASPA</name>
<evidence type="ECO:0000256" key="1">
    <source>
        <dbReference type="SAM" id="MobiDB-lite"/>
    </source>
</evidence>
<evidence type="ECO:0000313" key="2">
    <source>
        <dbReference type="EMBL" id="PKA66856.1"/>
    </source>
</evidence>
<keyword evidence="3" id="KW-1185">Reference proteome</keyword>
<dbReference type="Proteomes" id="UP000236161">
    <property type="component" value="Unassembled WGS sequence"/>
</dbReference>
<organism evidence="2 3">
    <name type="scientific">Apostasia shenzhenica</name>
    <dbReference type="NCBI Taxonomy" id="1088818"/>
    <lineage>
        <taxon>Eukaryota</taxon>
        <taxon>Viridiplantae</taxon>
        <taxon>Streptophyta</taxon>
        <taxon>Embryophyta</taxon>
        <taxon>Tracheophyta</taxon>
        <taxon>Spermatophyta</taxon>
        <taxon>Magnoliopsida</taxon>
        <taxon>Liliopsida</taxon>
        <taxon>Asparagales</taxon>
        <taxon>Orchidaceae</taxon>
        <taxon>Apostasioideae</taxon>
        <taxon>Apostasia</taxon>
    </lineage>
</organism>
<proteinExistence type="predicted"/>
<evidence type="ECO:0000313" key="3">
    <source>
        <dbReference type="Proteomes" id="UP000236161"/>
    </source>
</evidence>
<dbReference type="AlphaFoldDB" id="A0A2I0BGF0"/>
<accession>A0A2I0BGF0</accession>